<evidence type="ECO:0000313" key="2">
    <source>
        <dbReference type="Proteomes" id="UP000230233"/>
    </source>
</evidence>
<sequence length="135" mass="16005">MDDHHHKASQDPSTFEMLYPSSFYGFPAFNIPNPGTMDFGLYLYGINMNYAQEPDQATISEEFEMKIAFWRQKYKHNPMNLEEELVLDEYLFNPNGKVEVPQMMKTPVNSRSLSRINDHSEMDIYNTTFFMRKRK</sequence>
<reference evidence="2" key="1">
    <citation type="submission" date="2017-10" db="EMBL/GenBank/DDBJ databases">
        <title>Rapid genome shrinkage in a self-fertile nematode reveals novel sperm competition proteins.</title>
        <authorList>
            <person name="Yin D."/>
            <person name="Schwarz E.M."/>
            <person name="Thomas C.G."/>
            <person name="Felde R.L."/>
            <person name="Korf I.F."/>
            <person name="Cutter A.D."/>
            <person name="Schartner C.M."/>
            <person name="Ralston E.J."/>
            <person name="Meyer B.J."/>
            <person name="Haag E.S."/>
        </authorList>
    </citation>
    <scope>NUCLEOTIDE SEQUENCE [LARGE SCALE GENOMIC DNA]</scope>
    <source>
        <strain evidence="2">JU1422</strain>
    </source>
</reference>
<name>A0A2G5SCT6_9PELO</name>
<accession>A0A2G5SCT6</accession>
<protein>
    <submittedName>
        <fullName evidence="1">Uncharacterized protein</fullName>
    </submittedName>
</protein>
<comment type="caution">
    <text evidence="1">The sequence shown here is derived from an EMBL/GenBank/DDBJ whole genome shotgun (WGS) entry which is preliminary data.</text>
</comment>
<gene>
    <name evidence="1" type="ORF">B9Z55_028132</name>
</gene>
<dbReference type="OrthoDB" id="5899559at2759"/>
<proteinExistence type="predicted"/>
<evidence type="ECO:0000313" key="1">
    <source>
        <dbReference type="EMBL" id="PIC12895.1"/>
    </source>
</evidence>
<organism evidence="1 2">
    <name type="scientific">Caenorhabditis nigoni</name>
    <dbReference type="NCBI Taxonomy" id="1611254"/>
    <lineage>
        <taxon>Eukaryota</taxon>
        <taxon>Metazoa</taxon>
        <taxon>Ecdysozoa</taxon>
        <taxon>Nematoda</taxon>
        <taxon>Chromadorea</taxon>
        <taxon>Rhabditida</taxon>
        <taxon>Rhabditina</taxon>
        <taxon>Rhabditomorpha</taxon>
        <taxon>Rhabditoidea</taxon>
        <taxon>Rhabditidae</taxon>
        <taxon>Peloderinae</taxon>
        <taxon>Caenorhabditis</taxon>
    </lineage>
</organism>
<dbReference type="Proteomes" id="UP000230233">
    <property type="component" value="Unassembled WGS sequence"/>
</dbReference>
<keyword evidence="2" id="KW-1185">Reference proteome</keyword>
<dbReference type="EMBL" id="PDUG01000017">
    <property type="protein sequence ID" value="PIC12895.1"/>
    <property type="molecule type" value="Genomic_DNA"/>
</dbReference>
<dbReference type="AlphaFoldDB" id="A0A2G5SCT6"/>